<dbReference type="Gene3D" id="1.25.40.10">
    <property type="entry name" value="Tetratricopeptide repeat domain"/>
    <property type="match status" value="1"/>
</dbReference>
<keyword evidence="2" id="KW-0677">Repeat</keyword>
<dbReference type="Gramene" id="OIV97043">
    <property type="protein sequence ID" value="OIV97043"/>
    <property type="gene ID" value="TanjilG_11560"/>
</dbReference>
<evidence type="ECO:0000256" key="2">
    <source>
        <dbReference type="ARBA" id="ARBA00022737"/>
    </source>
</evidence>
<evidence type="ECO:0000313" key="5">
    <source>
        <dbReference type="Proteomes" id="UP000188354"/>
    </source>
</evidence>
<dbReference type="Pfam" id="PF01535">
    <property type="entry name" value="PPR"/>
    <property type="match status" value="2"/>
</dbReference>
<dbReference type="InterPro" id="IPR002885">
    <property type="entry name" value="PPR_rpt"/>
</dbReference>
<proteinExistence type="inferred from homology"/>
<dbReference type="PANTHER" id="PTHR47939:SF13">
    <property type="entry name" value="OS03G0201400 PROTEIN"/>
    <property type="match status" value="1"/>
</dbReference>
<evidence type="ECO:0000256" key="3">
    <source>
        <dbReference type="PROSITE-ProRule" id="PRU00708"/>
    </source>
</evidence>
<dbReference type="NCBIfam" id="TIGR00756">
    <property type="entry name" value="PPR"/>
    <property type="match status" value="3"/>
</dbReference>
<dbReference type="Proteomes" id="UP000188354">
    <property type="component" value="Chromosome LG15"/>
</dbReference>
<feature type="repeat" description="PPR" evidence="3">
    <location>
        <begin position="9"/>
        <end position="39"/>
    </location>
</feature>
<feature type="repeat" description="PPR" evidence="3">
    <location>
        <begin position="40"/>
        <end position="74"/>
    </location>
</feature>
<name>A0A1J7G9L9_LUPAN</name>
<evidence type="ECO:0000256" key="1">
    <source>
        <dbReference type="ARBA" id="ARBA00007626"/>
    </source>
</evidence>
<sequence>MVELGFEVDVRMMGTLVRRLCKKGLVHDAEKVFEKMLEKDQRTFEVMVQVLCERKKIDEALGKLNDMVRLGYCPSVIMFDKVIQCLCAEGRVEEGVSTLLLLHENGRVANRITYDVLIKEFNAQGRLVFASILFSFALKQGVVTNREFLTCKVPFV</sequence>
<dbReference type="OMA" id="HRTCNTI"/>
<comment type="similarity">
    <text evidence="1">Belongs to the PPR family. P subfamily.</text>
</comment>
<evidence type="ECO:0008006" key="6">
    <source>
        <dbReference type="Google" id="ProtNLM"/>
    </source>
</evidence>
<reference evidence="4 5" key="1">
    <citation type="journal article" date="2017" name="Plant Biotechnol. J.">
        <title>A comprehensive draft genome sequence for lupin (Lupinus angustifolius), an emerging health food: insights into plant-microbe interactions and legume evolution.</title>
        <authorList>
            <person name="Hane J.K."/>
            <person name="Ming Y."/>
            <person name="Kamphuis L.G."/>
            <person name="Nelson M.N."/>
            <person name="Garg G."/>
            <person name="Atkins C.A."/>
            <person name="Bayer P.E."/>
            <person name="Bravo A."/>
            <person name="Bringans S."/>
            <person name="Cannon S."/>
            <person name="Edwards D."/>
            <person name="Foley R."/>
            <person name="Gao L.L."/>
            <person name="Harrison M.J."/>
            <person name="Huang W."/>
            <person name="Hurgobin B."/>
            <person name="Li S."/>
            <person name="Liu C.W."/>
            <person name="McGrath A."/>
            <person name="Morahan G."/>
            <person name="Murray J."/>
            <person name="Weller J."/>
            <person name="Jian J."/>
            <person name="Singh K.B."/>
        </authorList>
    </citation>
    <scope>NUCLEOTIDE SEQUENCE [LARGE SCALE GENOMIC DNA]</scope>
    <source>
        <strain evidence="5">cv. Tanjil</strain>
        <tissue evidence="4">Whole plant</tissue>
    </source>
</reference>
<accession>A0A1J7G9L9</accession>
<dbReference type="Pfam" id="PF12854">
    <property type="entry name" value="PPR_1"/>
    <property type="match status" value="1"/>
</dbReference>
<dbReference type="PANTHER" id="PTHR47939">
    <property type="entry name" value="MEMBRANE-ASSOCIATED SALT-INDUCIBLE PROTEIN-LIKE"/>
    <property type="match status" value="1"/>
</dbReference>
<organism evidence="4 5">
    <name type="scientific">Lupinus angustifolius</name>
    <name type="common">Narrow-leaved blue lupine</name>
    <dbReference type="NCBI Taxonomy" id="3871"/>
    <lineage>
        <taxon>Eukaryota</taxon>
        <taxon>Viridiplantae</taxon>
        <taxon>Streptophyta</taxon>
        <taxon>Embryophyta</taxon>
        <taxon>Tracheophyta</taxon>
        <taxon>Spermatophyta</taxon>
        <taxon>Magnoliopsida</taxon>
        <taxon>eudicotyledons</taxon>
        <taxon>Gunneridae</taxon>
        <taxon>Pentapetalae</taxon>
        <taxon>rosids</taxon>
        <taxon>fabids</taxon>
        <taxon>Fabales</taxon>
        <taxon>Fabaceae</taxon>
        <taxon>Papilionoideae</taxon>
        <taxon>50 kb inversion clade</taxon>
        <taxon>genistoids sensu lato</taxon>
        <taxon>core genistoids</taxon>
        <taxon>Genisteae</taxon>
        <taxon>Lupinus</taxon>
    </lineage>
</organism>
<dbReference type="InterPro" id="IPR050667">
    <property type="entry name" value="PPR-containing_protein"/>
</dbReference>
<dbReference type="InterPro" id="IPR011990">
    <property type="entry name" value="TPR-like_helical_dom_sf"/>
</dbReference>
<protein>
    <recommendedName>
        <fullName evidence="6">Pentacotripeptide-repeat region of PRORP domain-containing protein</fullName>
    </recommendedName>
</protein>
<gene>
    <name evidence="4" type="ORF">TanjilG_11560</name>
</gene>
<dbReference type="STRING" id="3871.A0A1J7G9L9"/>
<keyword evidence="5" id="KW-1185">Reference proteome</keyword>
<evidence type="ECO:0000313" key="4">
    <source>
        <dbReference type="EMBL" id="OIV97043.1"/>
    </source>
</evidence>
<dbReference type="EMBL" id="CM007375">
    <property type="protein sequence ID" value="OIV97043.1"/>
    <property type="molecule type" value="Genomic_DNA"/>
</dbReference>
<dbReference type="AlphaFoldDB" id="A0A1J7G9L9"/>
<dbReference type="PROSITE" id="PS51375">
    <property type="entry name" value="PPR"/>
    <property type="match status" value="2"/>
</dbReference>